<evidence type="ECO:0000313" key="4">
    <source>
        <dbReference type="Proteomes" id="UP000482800"/>
    </source>
</evidence>
<sequence length="90" mass="9722">MANVKVERKASLTRKEVAQALSALAAALDAGSKVEVTMAGLEVSVQVPNEVSTEFEIEVDGDEIEIELELKWSTAAPPPPPPRPSRRRGR</sequence>
<name>A0A6V8KL00_9ACTN</name>
<comment type="caution">
    <text evidence="3">The sequence shown here is derived from an EMBL/GenBank/DDBJ whole genome shotgun (WGS) entry which is preliminary data.</text>
</comment>
<evidence type="ECO:0000313" key="3">
    <source>
        <dbReference type="EMBL" id="GFJ85773.1"/>
    </source>
</evidence>
<reference evidence="3 4" key="1">
    <citation type="submission" date="2020-03" db="EMBL/GenBank/DDBJ databases">
        <title>Whole genome shotgun sequence of Phytohabitans houttuyneae NBRC 108639.</title>
        <authorList>
            <person name="Komaki H."/>
            <person name="Tamura T."/>
        </authorList>
    </citation>
    <scope>NUCLEOTIDE SEQUENCE [LARGE SCALE GENOMIC DNA]</scope>
    <source>
        <strain evidence="3 4">NBRC 108639</strain>
    </source>
</reference>
<dbReference type="NCBIfam" id="TIGR04354">
    <property type="entry name" value="amphi-Trp"/>
    <property type="match status" value="1"/>
</dbReference>
<proteinExistence type="predicted"/>
<dbReference type="RefSeq" id="WP_173071012.1">
    <property type="nucleotide sequence ID" value="NZ_BAABGO010000002.1"/>
</dbReference>
<protein>
    <recommendedName>
        <fullName evidence="2">Amphi-Trp domain-containing protein</fullName>
    </recommendedName>
</protein>
<feature type="region of interest" description="Disordered" evidence="1">
    <location>
        <begin position="68"/>
        <end position="90"/>
    </location>
</feature>
<dbReference type="Pfam" id="PF20068">
    <property type="entry name" value="Amphi-Trp"/>
    <property type="match status" value="1"/>
</dbReference>
<dbReference type="InterPro" id="IPR027598">
    <property type="entry name" value="Amphi-Trp_dom"/>
</dbReference>
<dbReference type="EMBL" id="BLPF01000004">
    <property type="protein sequence ID" value="GFJ85773.1"/>
    <property type="molecule type" value="Genomic_DNA"/>
</dbReference>
<reference evidence="3 4" key="2">
    <citation type="submission" date="2020-03" db="EMBL/GenBank/DDBJ databases">
        <authorList>
            <person name="Ichikawa N."/>
            <person name="Kimura A."/>
            <person name="Kitahashi Y."/>
            <person name="Uohara A."/>
        </authorList>
    </citation>
    <scope>NUCLEOTIDE SEQUENCE [LARGE SCALE GENOMIC DNA]</scope>
    <source>
        <strain evidence="3 4">NBRC 108639</strain>
    </source>
</reference>
<organism evidence="3 4">
    <name type="scientific">Phytohabitans houttuyneae</name>
    <dbReference type="NCBI Taxonomy" id="1076126"/>
    <lineage>
        <taxon>Bacteria</taxon>
        <taxon>Bacillati</taxon>
        <taxon>Actinomycetota</taxon>
        <taxon>Actinomycetes</taxon>
        <taxon>Micromonosporales</taxon>
        <taxon>Micromonosporaceae</taxon>
    </lineage>
</organism>
<gene>
    <name evidence="3" type="ORF">Phou_099530</name>
</gene>
<evidence type="ECO:0000259" key="2">
    <source>
        <dbReference type="Pfam" id="PF20068"/>
    </source>
</evidence>
<keyword evidence="4" id="KW-1185">Reference proteome</keyword>
<dbReference type="AlphaFoldDB" id="A0A6V8KL00"/>
<accession>A0A6V8KL00</accession>
<evidence type="ECO:0000256" key="1">
    <source>
        <dbReference type="SAM" id="MobiDB-lite"/>
    </source>
</evidence>
<dbReference type="Proteomes" id="UP000482800">
    <property type="component" value="Unassembled WGS sequence"/>
</dbReference>
<feature type="domain" description="Amphi-Trp" evidence="2">
    <location>
        <begin position="3"/>
        <end position="76"/>
    </location>
</feature>